<dbReference type="OrthoDB" id="9852416at2"/>
<comment type="caution">
    <text evidence="2">The sequence shown here is derived from an EMBL/GenBank/DDBJ whole genome shotgun (WGS) entry which is preliminary data.</text>
</comment>
<evidence type="ECO:0000313" key="3">
    <source>
        <dbReference type="Proteomes" id="UP000253141"/>
    </source>
</evidence>
<dbReference type="AlphaFoldDB" id="A0A369I672"/>
<name>A0A369I672_9BACT</name>
<organism evidence="2 3">
    <name type="scientific">Runella aurantiaca</name>
    <dbReference type="NCBI Taxonomy" id="2282308"/>
    <lineage>
        <taxon>Bacteria</taxon>
        <taxon>Pseudomonadati</taxon>
        <taxon>Bacteroidota</taxon>
        <taxon>Cytophagia</taxon>
        <taxon>Cytophagales</taxon>
        <taxon>Spirosomataceae</taxon>
        <taxon>Runella</taxon>
    </lineage>
</organism>
<keyword evidence="1" id="KW-1133">Transmembrane helix</keyword>
<dbReference type="EMBL" id="QPIW01000015">
    <property type="protein sequence ID" value="RDB04542.1"/>
    <property type="molecule type" value="Genomic_DNA"/>
</dbReference>
<sequence>MTKRNTLIILGFVIAVIVIIELTINTIGGYNTPDLDEQLHEIVTNNEGLSKQIGTFRASNVVISNFLNIEKDTITFNAVFSGNRAKIFLKGRMKKNEDKWKILCLFMIRNANDSVSIPLT</sequence>
<protein>
    <submittedName>
        <fullName evidence="2">Uncharacterized protein</fullName>
    </submittedName>
</protein>
<keyword evidence="1" id="KW-0812">Transmembrane</keyword>
<dbReference type="Proteomes" id="UP000253141">
    <property type="component" value="Unassembled WGS sequence"/>
</dbReference>
<reference evidence="2 3" key="1">
    <citation type="submission" date="2018-07" db="EMBL/GenBank/DDBJ databases">
        <title>Genome analysis of Runella aurantiaca.</title>
        <authorList>
            <person name="Yang X."/>
        </authorList>
    </citation>
    <scope>NUCLEOTIDE SEQUENCE [LARGE SCALE GENOMIC DNA]</scope>
    <source>
        <strain evidence="2 3">YX9</strain>
    </source>
</reference>
<keyword evidence="1" id="KW-0472">Membrane</keyword>
<proteinExistence type="predicted"/>
<evidence type="ECO:0000256" key="1">
    <source>
        <dbReference type="SAM" id="Phobius"/>
    </source>
</evidence>
<evidence type="ECO:0000313" key="2">
    <source>
        <dbReference type="EMBL" id="RDB04542.1"/>
    </source>
</evidence>
<keyword evidence="3" id="KW-1185">Reference proteome</keyword>
<feature type="transmembrane region" description="Helical" evidence="1">
    <location>
        <begin position="7"/>
        <end position="30"/>
    </location>
</feature>
<dbReference type="RefSeq" id="WP_114462398.1">
    <property type="nucleotide sequence ID" value="NZ_QPIW01000015.1"/>
</dbReference>
<gene>
    <name evidence="2" type="ORF">DVG78_17790</name>
</gene>
<accession>A0A369I672</accession>